<feature type="domain" description="WSC" evidence="2">
    <location>
        <begin position="383"/>
        <end position="478"/>
    </location>
</feature>
<dbReference type="Pfam" id="PF01822">
    <property type="entry name" value="WSC"/>
    <property type="match status" value="4"/>
</dbReference>
<comment type="caution">
    <text evidence="3">The sequence shown here is derived from an EMBL/GenBank/DDBJ whole genome shotgun (WGS) entry which is preliminary data.</text>
</comment>
<evidence type="ECO:0000256" key="1">
    <source>
        <dbReference type="ARBA" id="ARBA00022737"/>
    </source>
</evidence>
<feature type="domain" description="WSC" evidence="2">
    <location>
        <begin position="64"/>
        <end position="159"/>
    </location>
</feature>
<accession>A0ABR4CIM5</accession>
<dbReference type="PROSITE" id="PS51212">
    <property type="entry name" value="WSC"/>
    <property type="match status" value="4"/>
</dbReference>
<dbReference type="InterPro" id="IPR002889">
    <property type="entry name" value="WSC_carb-bd"/>
</dbReference>
<sequence>MLSGVPIQPLDEKGVKMPGALLVKMASLQRTFGISLVLSLLTVSEGITIQRDTPQPLNPPGFNDWAYMGCYSDSQSSRTLPVLYYSGEYTDDDSCIYKCKQAGAGYIYAGVEFGGQCFCGTYVNSAATKKPESDCNMACTKTKTQACGAADRINLYNLIGGTPSSQPAAATVNPGPNGWVSQGCWSDSVGVRTLSNKVSVPGALTVASCTSACSAAGYSLAGVEYGSECYCDNTYQNGGSISADKCTMTCKGNSGEFCGDAIALNLYSYQGATPVAATQSGQTLPSNWASLGCYTDDVKARGLSVSLNLASLTIEKCVNACASKGYSVAGVEYGQECRCDNAIQNKQGQAPDGSAGCNMPCNGNSAQTCGGKQKMNVYAAGPAWAYLGCYTDQVYHRTLSTVGAYDGQLTIEKCQASCQAAGFPYAGLELASECFCGSSFENGGGVALNGNAGCTFVCQGNSNQICGGNSKMSMYGYVTSAGTIAAAQAL</sequence>
<evidence type="ECO:0000313" key="4">
    <source>
        <dbReference type="Proteomes" id="UP001595075"/>
    </source>
</evidence>
<keyword evidence="4" id="KW-1185">Reference proteome</keyword>
<feature type="domain" description="WSC" evidence="2">
    <location>
        <begin position="287"/>
        <end position="381"/>
    </location>
</feature>
<dbReference type="EMBL" id="JAZHXI010000007">
    <property type="protein sequence ID" value="KAL2069825.1"/>
    <property type="molecule type" value="Genomic_DNA"/>
</dbReference>
<protein>
    <recommendedName>
        <fullName evidence="2">WSC domain-containing protein</fullName>
    </recommendedName>
</protein>
<dbReference type="Proteomes" id="UP001595075">
    <property type="component" value="Unassembled WGS sequence"/>
</dbReference>
<dbReference type="SMART" id="SM00321">
    <property type="entry name" value="WSC"/>
    <property type="match status" value="4"/>
</dbReference>
<dbReference type="PANTHER" id="PTHR45964">
    <property type="entry name" value="WSCD FAMILY MEMBER CG9164"/>
    <property type="match status" value="1"/>
</dbReference>
<evidence type="ECO:0000313" key="3">
    <source>
        <dbReference type="EMBL" id="KAL2069825.1"/>
    </source>
</evidence>
<gene>
    <name evidence="3" type="ORF">VTL71DRAFT_14504</name>
</gene>
<proteinExistence type="predicted"/>
<dbReference type="PANTHER" id="PTHR45964:SF5">
    <property type="entry name" value="WSCD FAMILY MEMBER CG9164"/>
    <property type="match status" value="1"/>
</dbReference>
<keyword evidence="1" id="KW-0677">Repeat</keyword>
<name>A0ABR4CIM5_9HELO</name>
<dbReference type="InterPro" id="IPR051589">
    <property type="entry name" value="Sialate-O-sulfotransferase"/>
</dbReference>
<reference evidence="3 4" key="1">
    <citation type="journal article" date="2024" name="Commun. Biol.">
        <title>Comparative genomic analysis of thermophilic fungi reveals convergent evolutionary adaptations and gene losses.</title>
        <authorList>
            <person name="Steindorff A.S."/>
            <person name="Aguilar-Pontes M.V."/>
            <person name="Robinson A.J."/>
            <person name="Andreopoulos B."/>
            <person name="LaButti K."/>
            <person name="Kuo A."/>
            <person name="Mondo S."/>
            <person name="Riley R."/>
            <person name="Otillar R."/>
            <person name="Haridas S."/>
            <person name="Lipzen A."/>
            <person name="Grimwood J."/>
            <person name="Schmutz J."/>
            <person name="Clum A."/>
            <person name="Reid I.D."/>
            <person name="Moisan M.C."/>
            <person name="Butler G."/>
            <person name="Nguyen T.T.M."/>
            <person name="Dewar K."/>
            <person name="Conant G."/>
            <person name="Drula E."/>
            <person name="Henrissat B."/>
            <person name="Hansel C."/>
            <person name="Singer S."/>
            <person name="Hutchinson M.I."/>
            <person name="de Vries R.P."/>
            <person name="Natvig D.O."/>
            <person name="Powell A.J."/>
            <person name="Tsang A."/>
            <person name="Grigoriev I.V."/>
        </authorList>
    </citation>
    <scope>NUCLEOTIDE SEQUENCE [LARGE SCALE GENOMIC DNA]</scope>
    <source>
        <strain evidence="3 4">CBS 494.80</strain>
    </source>
</reference>
<organism evidence="3 4">
    <name type="scientific">Oculimacula yallundae</name>
    <dbReference type="NCBI Taxonomy" id="86028"/>
    <lineage>
        <taxon>Eukaryota</taxon>
        <taxon>Fungi</taxon>
        <taxon>Dikarya</taxon>
        <taxon>Ascomycota</taxon>
        <taxon>Pezizomycotina</taxon>
        <taxon>Leotiomycetes</taxon>
        <taxon>Helotiales</taxon>
        <taxon>Ploettnerulaceae</taxon>
        <taxon>Oculimacula</taxon>
    </lineage>
</organism>
<feature type="domain" description="WSC" evidence="2">
    <location>
        <begin position="178"/>
        <end position="270"/>
    </location>
</feature>
<evidence type="ECO:0000259" key="2">
    <source>
        <dbReference type="PROSITE" id="PS51212"/>
    </source>
</evidence>